<proteinExistence type="inferred from homology"/>
<evidence type="ECO:0000256" key="1">
    <source>
        <dbReference type="ARBA" id="ARBA00022741"/>
    </source>
</evidence>
<dbReference type="OrthoDB" id="3176171at2759"/>
<accession>A0A8J4SRH7</accession>
<dbReference type="Gene3D" id="3.40.850.10">
    <property type="entry name" value="Kinesin motor domain"/>
    <property type="match status" value="1"/>
</dbReference>
<gene>
    <name evidence="5" type="ORF">PHET_10136</name>
</gene>
<evidence type="ECO:0000313" key="6">
    <source>
        <dbReference type="Proteomes" id="UP000748531"/>
    </source>
</evidence>
<keyword evidence="2 3" id="KW-0067">ATP-binding</keyword>
<sequence length="180" mass="20631">MLRELELPVSLLSDRQHSFIAVTVVTHRRERQVRQPPQPYPWTLANKEKIFVPTSEQQTTVTAAVRVRPFSPRELEEKNVLPIVQMPKPGVVRLLPKRQPDLPAREFIFDHTFWSFDKRPTTLGDCSMMHKPDFSNYADQATVYKAIGVPILQRALEGYNACLFAYGMTSSGKTYSPKSK</sequence>
<keyword evidence="1 3" id="KW-0547">Nucleotide-binding</keyword>
<reference evidence="5" key="1">
    <citation type="submission" date="2019-05" db="EMBL/GenBank/DDBJ databases">
        <title>Annotation for the trematode Paragonimus heterotremus.</title>
        <authorList>
            <person name="Choi Y.-J."/>
        </authorList>
    </citation>
    <scope>NUCLEOTIDE SEQUENCE</scope>
    <source>
        <strain evidence="5">LC</strain>
    </source>
</reference>
<feature type="domain" description="Kinesin motor" evidence="4">
    <location>
        <begin position="60"/>
        <end position="180"/>
    </location>
</feature>
<name>A0A8J4SRH7_9TREM</name>
<dbReference type="PROSITE" id="PS50067">
    <property type="entry name" value="KINESIN_MOTOR_2"/>
    <property type="match status" value="1"/>
</dbReference>
<dbReference type="PANTHER" id="PTHR47117">
    <property type="entry name" value="STAR-RELATED LIPID TRANSFER PROTEIN 9"/>
    <property type="match status" value="1"/>
</dbReference>
<dbReference type="Pfam" id="PF00225">
    <property type="entry name" value="Kinesin"/>
    <property type="match status" value="1"/>
</dbReference>
<evidence type="ECO:0000313" key="5">
    <source>
        <dbReference type="EMBL" id="KAF5396521.1"/>
    </source>
</evidence>
<dbReference type="InterPro" id="IPR001752">
    <property type="entry name" value="Kinesin_motor_dom"/>
</dbReference>
<dbReference type="GO" id="GO:0008017">
    <property type="term" value="F:microtubule binding"/>
    <property type="evidence" value="ECO:0007669"/>
    <property type="project" value="InterPro"/>
</dbReference>
<keyword evidence="6" id="KW-1185">Reference proteome</keyword>
<protein>
    <recommendedName>
        <fullName evidence="4">Kinesin motor domain-containing protein</fullName>
    </recommendedName>
</protein>
<dbReference type="PANTHER" id="PTHR47117:SF5">
    <property type="entry name" value="KINESIN-LIKE PROTEIN KIF14"/>
    <property type="match status" value="1"/>
</dbReference>
<evidence type="ECO:0000259" key="4">
    <source>
        <dbReference type="PROSITE" id="PS50067"/>
    </source>
</evidence>
<evidence type="ECO:0000256" key="3">
    <source>
        <dbReference type="PROSITE-ProRule" id="PRU00283"/>
    </source>
</evidence>
<keyword evidence="3" id="KW-0505">Motor protein</keyword>
<comment type="similarity">
    <text evidence="3">Belongs to the TRAFAC class myosin-kinesin ATPase superfamily. Kinesin family.</text>
</comment>
<comment type="caution">
    <text evidence="5">The sequence shown here is derived from an EMBL/GenBank/DDBJ whole genome shotgun (WGS) entry which is preliminary data.</text>
</comment>
<evidence type="ECO:0000256" key="2">
    <source>
        <dbReference type="ARBA" id="ARBA00022840"/>
    </source>
</evidence>
<dbReference type="EMBL" id="LUCH01007941">
    <property type="protein sequence ID" value="KAF5396521.1"/>
    <property type="molecule type" value="Genomic_DNA"/>
</dbReference>
<dbReference type="InterPro" id="IPR027417">
    <property type="entry name" value="P-loop_NTPase"/>
</dbReference>
<organism evidence="5 6">
    <name type="scientific">Paragonimus heterotremus</name>
    <dbReference type="NCBI Taxonomy" id="100268"/>
    <lineage>
        <taxon>Eukaryota</taxon>
        <taxon>Metazoa</taxon>
        <taxon>Spiralia</taxon>
        <taxon>Lophotrochozoa</taxon>
        <taxon>Platyhelminthes</taxon>
        <taxon>Trematoda</taxon>
        <taxon>Digenea</taxon>
        <taxon>Plagiorchiida</taxon>
        <taxon>Troglotremata</taxon>
        <taxon>Troglotrematidae</taxon>
        <taxon>Paragonimus</taxon>
    </lineage>
</organism>
<feature type="binding site" evidence="3">
    <location>
        <begin position="167"/>
        <end position="174"/>
    </location>
    <ligand>
        <name>ATP</name>
        <dbReference type="ChEBI" id="CHEBI:30616"/>
    </ligand>
</feature>
<dbReference type="Proteomes" id="UP000748531">
    <property type="component" value="Unassembled WGS sequence"/>
</dbReference>
<dbReference type="SUPFAM" id="SSF52540">
    <property type="entry name" value="P-loop containing nucleoside triphosphate hydrolases"/>
    <property type="match status" value="1"/>
</dbReference>
<dbReference type="InterPro" id="IPR036961">
    <property type="entry name" value="Kinesin_motor_dom_sf"/>
</dbReference>
<dbReference type="GO" id="GO:0003777">
    <property type="term" value="F:microtubule motor activity"/>
    <property type="evidence" value="ECO:0007669"/>
    <property type="project" value="InterPro"/>
</dbReference>
<dbReference type="GO" id="GO:0005524">
    <property type="term" value="F:ATP binding"/>
    <property type="evidence" value="ECO:0007669"/>
    <property type="project" value="UniProtKB-UniRule"/>
</dbReference>
<dbReference type="AlphaFoldDB" id="A0A8J4SRH7"/>
<dbReference type="GO" id="GO:0007018">
    <property type="term" value="P:microtubule-based movement"/>
    <property type="evidence" value="ECO:0007669"/>
    <property type="project" value="InterPro"/>
</dbReference>